<dbReference type="PATRIC" id="fig|1227275.3.peg.1648"/>
<dbReference type="PROSITE" id="PS50932">
    <property type="entry name" value="HTH_LACI_2"/>
    <property type="match status" value="1"/>
</dbReference>
<comment type="caution">
    <text evidence="6">The sequence shown here is derived from an EMBL/GenBank/DDBJ whole genome shotgun (WGS) entry which is preliminary data.</text>
</comment>
<dbReference type="SUPFAM" id="SSF53822">
    <property type="entry name" value="Periplasmic binding protein-like I"/>
    <property type="match status" value="1"/>
</dbReference>
<reference evidence="6 7" key="1">
    <citation type="submission" date="2013-06" db="EMBL/GenBank/DDBJ databases">
        <authorList>
            <person name="Weinstock G."/>
            <person name="Sodergren E."/>
            <person name="Lobos E.A."/>
            <person name="Fulton L."/>
            <person name="Fulton R."/>
            <person name="Courtney L."/>
            <person name="Fronick C."/>
            <person name="O'Laughlin M."/>
            <person name="Godfrey J."/>
            <person name="Wilson R.M."/>
            <person name="Miner T."/>
            <person name="Farmer C."/>
            <person name="Delehaunty K."/>
            <person name="Cordes M."/>
            <person name="Minx P."/>
            <person name="Tomlinson C."/>
            <person name="Chen J."/>
            <person name="Wollam A."/>
            <person name="Pepin K.H."/>
            <person name="Bhonagiri V."/>
            <person name="Zhang X."/>
            <person name="Warren W."/>
            <person name="Mitreva M."/>
            <person name="Mardis E.R."/>
            <person name="Wilson R.K."/>
        </authorList>
    </citation>
    <scope>NUCLEOTIDE SEQUENCE [LARGE SCALE GENOMIC DNA]</scope>
    <source>
        <strain evidence="6 7">W1703</strain>
    </source>
</reference>
<dbReference type="Pfam" id="PF00356">
    <property type="entry name" value="LacI"/>
    <property type="match status" value="1"/>
</dbReference>
<dbReference type="InterPro" id="IPR010982">
    <property type="entry name" value="Lambda_DNA-bd_dom_sf"/>
</dbReference>
<name>U2KAJ2_9STRE</name>
<dbReference type="HOGENOM" id="CLU_037628_6_0_9"/>
<evidence type="ECO:0000256" key="2">
    <source>
        <dbReference type="ARBA" id="ARBA00023015"/>
    </source>
</evidence>
<dbReference type="GO" id="GO:0003700">
    <property type="term" value="F:DNA-binding transcription factor activity"/>
    <property type="evidence" value="ECO:0007669"/>
    <property type="project" value="TreeGrafter"/>
</dbReference>
<dbReference type="InterPro" id="IPR001761">
    <property type="entry name" value="Peripla_BP/Lac1_sug-bd_dom"/>
</dbReference>
<dbReference type="CDD" id="cd01392">
    <property type="entry name" value="HTH_LacI"/>
    <property type="match status" value="1"/>
</dbReference>
<evidence type="ECO:0000313" key="7">
    <source>
        <dbReference type="Proteomes" id="UP000016617"/>
    </source>
</evidence>
<keyword evidence="3" id="KW-0238">DNA-binding</keyword>
<dbReference type="PANTHER" id="PTHR30146">
    <property type="entry name" value="LACI-RELATED TRANSCRIPTIONAL REPRESSOR"/>
    <property type="match status" value="1"/>
</dbReference>
<dbReference type="Proteomes" id="UP000016617">
    <property type="component" value="Unassembled WGS sequence"/>
</dbReference>
<feature type="domain" description="HTH lacI-type" evidence="5">
    <location>
        <begin position="9"/>
        <end position="62"/>
    </location>
</feature>
<evidence type="ECO:0000259" key="5">
    <source>
        <dbReference type="PROSITE" id="PS50932"/>
    </source>
</evidence>
<keyword evidence="1" id="KW-0678">Repressor</keyword>
<gene>
    <name evidence="6" type="ORF">HMPREF1557_01837</name>
</gene>
<keyword evidence="4" id="KW-0804">Transcription</keyword>
<dbReference type="SMART" id="SM00354">
    <property type="entry name" value="HTH_LACI"/>
    <property type="match status" value="1"/>
</dbReference>
<protein>
    <submittedName>
        <fullName evidence="6">Transcriptional regulator, LacI family</fullName>
    </submittedName>
</protein>
<evidence type="ECO:0000256" key="4">
    <source>
        <dbReference type="ARBA" id="ARBA00023163"/>
    </source>
</evidence>
<organism evidence="6 7">
    <name type="scientific">Streptococcus sobrinus W1703</name>
    <dbReference type="NCBI Taxonomy" id="1227275"/>
    <lineage>
        <taxon>Bacteria</taxon>
        <taxon>Bacillati</taxon>
        <taxon>Bacillota</taxon>
        <taxon>Bacilli</taxon>
        <taxon>Lactobacillales</taxon>
        <taxon>Streptococcaceae</taxon>
        <taxon>Streptococcus</taxon>
    </lineage>
</organism>
<evidence type="ECO:0000313" key="6">
    <source>
        <dbReference type="EMBL" id="ERJ74189.1"/>
    </source>
</evidence>
<dbReference type="Gene3D" id="3.40.50.2300">
    <property type="match status" value="2"/>
</dbReference>
<dbReference type="Gene3D" id="1.10.260.40">
    <property type="entry name" value="lambda repressor-like DNA-binding domains"/>
    <property type="match status" value="1"/>
</dbReference>
<keyword evidence="2" id="KW-0805">Transcription regulation</keyword>
<dbReference type="PANTHER" id="PTHR30146:SF95">
    <property type="entry name" value="RIBOSE OPERON REPRESSOR"/>
    <property type="match status" value="1"/>
</dbReference>
<dbReference type="InterPro" id="IPR000843">
    <property type="entry name" value="HTH_LacI"/>
</dbReference>
<dbReference type="PROSITE" id="PS00356">
    <property type="entry name" value="HTH_LACI_1"/>
    <property type="match status" value="1"/>
</dbReference>
<dbReference type="InterPro" id="IPR028082">
    <property type="entry name" value="Peripla_BP_I"/>
</dbReference>
<dbReference type="GO" id="GO:0000976">
    <property type="term" value="F:transcription cis-regulatory region binding"/>
    <property type="evidence" value="ECO:0007669"/>
    <property type="project" value="TreeGrafter"/>
</dbReference>
<sequence length="335" mass="38078">MTNAIMKKSTINDVAKLAKVSRGTVSNFINGKPIRKENRERIAEAIRQLNYVPNVMARELKTSKSSTVVFIVPTNWTPFFSELVYHMQVELDQNGYKMILANSHADPTKEEEILQMASLHQVTGLITMSYSDVYNFIHFGNQLNIVSIERFISDDVPLITSDNYGGGVLAAQKLIDKGAKKFLLLRRKVNHQNATDQRTQGFMDTIHEQRFPVDIFEASLNENYQSEIIEYFKTHYEYGLAFDGIFAVTDEYAQIAKSTINSFNPDYKDKVNIIGFDGARDSQFAPYRVDSIRQPVEQIVKEAVSVIKRLIDGEEVEKGYKKIFDVSFVEAGNDG</sequence>
<proteinExistence type="predicted"/>
<accession>U2KAJ2</accession>
<dbReference type="CDD" id="cd06291">
    <property type="entry name" value="PBP1_Qymf-like"/>
    <property type="match status" value="1"/>
</dbReference>
<dbReference type="AlphaFoldDB" id="U2KAJ2"/>
<dbReference type="EMBL" id="AWVA01000109">
    <property type="protein sequence ID" value="ERJ74189.1"/>
    <property type="molecule type" value="Genomic_DNA"/>
</dbReference>
<dbReference type="Pfam" id="PF00532">
    <property type="entry name" value="Peripla_BP_1"/>
    <property type="match status" value="1"/>
</dbReference>
<evidence type="ECO:0000256" key="3">
    <source>
        <dbReference type="ARBA" id="ARBA00023125"/>
    </source>
</evidence>
<dbReference type="SUPFAM" id="SSF47413">
    <property type="entry name" value="lambda repressor-like DNA-binding domains"/>
    <property type="match status" value="1"/>
</dbReference>
<evidence type="ECO:0000256" key="1">
    <source>
        <dbReference type="ARBA" id="ARBA00022491"/>
    </source>
</evidence>